<dbReference type="AlphaFoldDB" id="A0A645HB18"/>
<name>A0A645HB18_9ZZZZ</name>
<dbReference type="EMBL" id="VSSQ01089764">
    <property type="protein sequence ID" value="MPN35910.1"/>
    <property type="molecule type" value="Genomic_DNA"/>
</dbReference>
<evidence type="ECO:0000313" key="1">
    <source>
        <dbReference type="EMBL" id="MPN35910.1"/>
    </source>
</evidence>
<accession>A0A645HB18</accession>
<protein>
    <submittedName>
        <fullName evidence="1">Uncharacterized protein</fullName>
    </submittedName>
</protein>
<sequence>MGDRITKHGGRRIRIQPAAVYRIAVGVHPNIAETGFAGFGHSGDIERRLGVVNRCQIGFRAGDADSVRRQPPVGELIAVRQFSIKMQANRYRTRAQPVYNQLDLRRGFGGNGQPVHFGGNTVVKGIGTRDSD</sequence>
<comment type="caution">
    <text evidence="1">The sequence shown here is derived from an EMBL/GenBank/DDBJ whole genome shotgun (WGS) entry which is preliminary data.</text>
</comment>
<proteinExistence type="predicted"/>
<organism evidence="1">
    <name type="scientific">bioreactor metagenome</name>
    <dbReference type="NCBI Taxonomy" id="1076179"/>
    <lineage>
        <taxon>unclassified sequences</taxon>
        <taxon>metagenomes</taxon>
        <taxon>ecological metagenomes</taxon>
    </lineage>
</organism>
<reference evidence="1" key="1">
    <citation type="submission" date="2019-08" db="EMBL/GenBank/DDBJ databases">
        <authorList>
            <person name="Kucharzyk K."/>
            <person name="Murdoch R.W."/>
            <person name="Higgins S."/>
            <person name="Loffler F."/>
        </authorList>
    </citation>
    <scope>NUCLEOTIDE SEQUENCE</scope>
</reference>
<gene>
    <name evidence="1" type="ORF">SDC9_183413</name>
</gene>